<sequence length="119" mass="13036">MTRVGFLCVGLMLYAGQAAAGSGSDGTPTLMIAPRASQVLNFVPRDVIDAHSSGEVWLRCGWTMARRLTKCRVIKEIPEGVGFGDAAIKGFETYGYLKKVRSASRDGEEMAFRFVWDVK</sequence>
<comment type="caution">
    <text evidence="2">The sequence shown here is derived from an EMBL/GenBank/DDBJ whole genome shotgun (WGS) entry which is preliminary data.</text>
</comment>
<dbReference type="RefSeq" id="WP_272748338.1">
    <property type="nucleotide sequence ID" value="NZ_JAQQKX010000008.1"/>
</dbReference>
<evidence type="ECO:0000313" key="2">
    <source>
        <dbReference type="EMBL" id="MDC7683881.1"/>
    </source>
</evidence>
<keyword evidence="1" id="KW-0732">Signal</keyword>
<feature type="signal peptide" evidence="1">
    <location>
        <begin position="1"/>
        <end position="20"/>
    </location>
</feature>
<gene>
    <name evidence="2" type="ORF">PQU92_11380</name>
</gene>
<reference evidence="2 3" key="1">
    <citation type="submission" date="2023-01" db="EMBL/GenBank/DDBJ databases">
        <title>Novel species of the genus Asticcacaulis isolated from rivers.</title>
        <authorList>
            <person name="Lu H."/>
        </authorList>
    </citation>
    <scope>NUCLEOTIDE SEQUENCE [LARGE SCALE GENOMIC DNA]</scope>
    <source>
        <strain evidence="2 3">BYS171W</strain>
    </source>
</reference>
<proteinExistence type="predicted"/>
<accession>A0ABT5HUX5</accession>
<organism evidence="2 3">
    <name type="scientific">Asticcacaulis aquaticus</name>
    <dbReference type="NCBI Taxonomy" id="2984212"/>
    <lineage>
        <taxon>Bacteria</taxon>
        <taxon>Pseudomonadati</taxon>
        <taxon>Pseudomonadota</taxon>
        <taxon>Alphaproteobacteria</taxon>
        <taxon>Caulobacterales</taxon>
        <taxon>Caulobacteraceae</taxon>
        <taxon>Asticcacaulis</taxon>
    </lineage>
</organism>
<evidence type="ECO:0000313" key="3">
    <source>
        <dbReference type="Proteomes" id="UP001214854"/>
    </source>
</evidence>
<evidence type="ECO:0000256" key="1">
    <source>
        <dbReference type="SAM" id="SignalP"/>
    </source>
</evidence>
<keyword evidence="3" id="KW-1185">Reference proteome</keyword>
<dbReference type="Proteomes" id="UP001214854">
    <property type="component" value="Unassembled WGS sequence"/>
</dbReference>
<name>A0ABT5HUX5_9CAUL</name>
<feature type="chain" id="PRO_5045917841" evidence="1">
    <location>
        <begin position="21"/>
        <end position="119"/>
    </location>
</feature>
<protein>
    <submittedName>
        <fullName evidence="2">Uncharacterized protein</fullName>
    </submittedName>
</protein>
<dbReference type="EMBL" id="JAQQKX010000008">
    <property type="protein sequence ID" value="MDC7683881.1"/>
    <property type="molecule type" value="Genomic_DNA"/>
</dbReference>